<dbReference type="InterPro" id="IPR007060">
    <property type="entry name" value="FtsL/DivIC"/>
</dbReference>
<keyword evidence="2" id="KW-0812">Transmembrane</keyword>
<keyword evidence="1" id="KW-0175">Coiled coil</keyword>
<gene>
    <name evidence="3" type="ORF">GQ651_07165</name>
</gene>
<keyword evidence="4" id="KW-1185">Reference proteome</keyword>
<protein>
    <submittedName>
        <fullName evidence="3">Septum formation initiator family protein</fullName>
    </submittedName>
</protein>
<name>A0A7C9IHE9_9RHOB</name>
<organism evidence="3 4">
    <name type="scientific">Kangsaoukella pontilimi</name>
    <dbReference type="NCBI Taxonomy" id="2691042"/>
    <lineage>
        <taxon>Bacteria</taxon>
        <taxon>Pseudomonadati</taxon>
        <taxon>Pseudomonadota</taxon>
        <taxon>Alphaproteobacteria</taxon>
        <taxon>Rhodobacterales</taxon>
        <taxon>Paracoccaceae</taxon>
        <taxon>Kangsaoukella</taxon>
    </lineage>
</organism>
<dbReference type="EMBL" id="WUPT01000001">
    <property type="protein sequence ID" value="MXQ07622.1"/>
    <property type="molecule type" value="Genomic_DNA"/>
</dbReference>
<evidence type="ECO:0000313" key="3">
    <source>
        <dbReference type="EMBL" id="MXQ07622.1"/>
    </source>
</evidence>
<evidence type="ECO:0000313" key="4">
    <source>
        <dbReference type="Proteomes" id="UP000480350"/>
    </source>
</evidence>
<keyword evidence="2" id="KW-1133">Transmembrane helix</keyword>
<reference evidence="3 4" key="1">
    <citation type="submission" date="2019-12" db="EMBL/GenBank/DDBJ databases">
        <authorList>
            <person name="Lee S.D."/>
        </authorList>
    </citation>
    <scope>NUCLEOTIDE SEQUENCE [LARGE SCALE GENOMIC DNA]</scope>
    <source>
        <strain evidence="3 4">GH1-50</strain>
    </source>
</reference>
<comment type="caution">
    <text evidence="3">The sequence shown here is derived from an EMBL/GenBank/DDBJ whole genome shotgun (WGS) entry which is preliminary data.</text>
</comment>
<proteinExistence type="predicted"/>
<evidence type="ECO:0000256" key="2">
    <source>
        <dbReference type="SAM" id="Phobius"/>
    </source>
</evidence>
<feature type="transmembrane region" description="Helical" evidence="2">
    <location>
        <begin position="12"/>
        <end position="31"/>
    </location>
</feature>
<evidence type="ECO:0000256" key="1">
    <source>
        <dbReference type="SAM" id="Coils"/>
    </source>
</evidence>
<reference evidence="3 4" key="2">
    <citation type="submission" date="2020-03" db="EMBL/GenBank/DDBJ databases">
        <title>Kangsaoukella pontilimi gen. nov., sp. nov., a new member of the family Rhodobacteraceae isolated from a tidal mudflat.</title>
        <authorList>
            <person name="Kim I.S."/>
        </authorList>
    </citation>
    <scope>NUCLEOTIDE SEQUENCE [LARGE SCALE GENOMIC DNA]</scope>
    <source>
        <strain evidence="3 4">GH1-50</strain>
    </source>
</reference>
<feature type="coiled-coil region" evidence="1">
    <location>
        <begin position="40"/>
        <end position="74"/>
    </location>
</feature>
<dbReference type="AlphaFoldDB" id="A0A7C9IHE9"/>
<dbReference type="Pfam" id="PF04977">
    <property type="entry name" value="DivIC"/>
    <property type="match status" value="1"/>
</dbReference>
<keyword evidence="2" id="KW-0472">Membrane</keyword>
<dbReference type="RefSeq" id="WP_160763487.1">
    <property type="nucleotide sequence ID" value="NZ_WUPT01000001.1"/>
</dbReference>
<dbReference type="Proteomes" id="UP000480350">
    <property type="component" value="Unassembled WGS sequence"/>
</dbReference>
<accession>A0A7C9IHE9</accession>
<sequence>MAGSGKRPAIGVIVYFAAMFSLGLYFTFASVQGDFGLFRRVQIDAEADVLRTEKARLAEEVAALENKTLRLSDRFLDLDLLDAQARDVLGLIRSDEIALN</sequence>